<reference evidence="2" key="1">
    <citation type="journal article" date="2023" name="Insect Mol. Biol.">
        <title>Genome sequencing provides insights into the evolution of gene families encoding plant cell wall-degrading enzymes in longhorned beetles.</title>
        <authorList>
            <person name="Shin N.R."/>
            <person name="Okamura Y."/>
            <person name="Kirsch R."/>
            <person name="Pauchet Y."/>
        </authorList>
    </citation>
    <scope>NUCLEOTIDE SEQUENCE</scope>
    <source>
        <strain evidence="2">AMC_N1</strain>
    </source>
</reference>
<comment type="caution">
    <text evidence="2">The sequence shown here is derived from an EMBL/GenBank/DDBJ whole genome shotgun (WGS) entry which is preliminary data.</text>
</comment>
<evidence type="ECO:0000313" key="2">
    <source>
        <dbReference type="EMBL" id="KAJ8958582.1"/>
    </source>
</evidence>
<dbReference type="EMBL" id="JAPWTK010000016">
    <property type="protein sequence ID" value="KAJ8958582.1"/>
    <property type="molecule type" value="Genomic_DNA"/>
</dbReference>
<accession>A0AAV8Z3B4</accession>
<name>A0AAV8Z3B4_9CUCU</name>
<feature type="compositionally biased region" description="Polar residues" evidence="1">
    <location>
        <begin position="114"/>
        <end position="124"/>
    </location>
</feature>
<keyword evidence="3" id="KW-1185">Reference proteome</keyword>
<feature type="compositionally biased region" description="Polar residues" evidence="1">
    <location>
        <begin position="12"/>
        <end position="48"/>
    </location>
</feature>
<evidence type="ECO:0000256" key="1">
    <source>
        <dbReference type="SAM" id="MobiDB-lite"/>
    </source>
</evidence>
<feature type="region of interest" description="Disordered" evidence="1">
    <location>
        <begin position="247"/>
        <end position="267"/>
    </location>
</feature>
<dbReference type="Proteomes" id="UP001162162">
    <property type="component" value="Unassembled WGS sequence"/>
</dbReference>
<proteinExistence type="predicted"/>
<sequence>MPKKGRKRLTQPKGTNFRGQRTRKSATQVLQGTTDAPPSPALSIQSVQPDEDATALTVSPARDTPARDIGTGIVKPGQKRKQYSPHENADEEVPSKRIQTTDITSAVFTATIDTVGTKNPSSHPLTDAPKAGDNEIDTIRHQTDDIEIAAGPSTVRTSPAQLLFIRRPSLDDSSDEDVGPRPQPILMTAATIHDDGAAHQLIATQVHEDGIILRSGGLLSSDRPEVAHTCENENLIVNVEEVVAPDNVPAQQPEPEAGLRRHYTHRA</sequence>
<gene>
    <name evidence="2" type="ORF">NQ318_016303</name>
</gene>
<feature type="region of interest" description="Disordered" evidence="1">
    <location>
        <begin position="1"/>
        <end position="95"/>
    </location>
</feature>
<feature type="region of interest" description="Disordered" evidence="1">
    <location>
        <begin position="114"/>
        <end position="133"/>
    </location>
</feature>
<evidence type="ECO:0000313" key="3">
    <source>
        <dbReference type="Proteomes" id="UP001162162"/>
    </source>
</evidence>
<organism evidence="2 3">
    <name type="scientific">Aromia moschata</name>
    <dbReference type="NCBI Taxonomy" id="1265417"/>
    <lineage>
        <taxon>Eukaryota</taxon>
        <taxon>Metazoa</taxon>
        <taxon>Ecdysozoa</taxon>
        <taxon>Arthropoda</taxon>
        <taxon>Hexapoda</taxon>
        <taxon>Insecta</taxon>
        <taxon>Pterygota</taxon>
        <taxon>Neoptera</taxon>
        <taxon>Endopterygota</taxon>
        <taxon>Coleoptera</taxon>
        <taxon>Polyphaga</taxon>
        <taxon>Cucujiformia</taxon>
        <taxon>Chrysomeloidea</taxon>
        <taxon>Cerambycidae</taxon>
        <taxon>Cerambycinae</taxon>
        <taxon>Callichromatini</taxon>
        <taxon>Aromia</taxon>
    </lineage>
</organism>
<dbReference type="AlphaFoldDB" id="A0AAV8Z3B4"/>
<feature type="compositionally biased region" description="Basic residues" evidence="1">
    <location>
        <begin position="1"/>
        <end position="10"/>
    </location>
</feature>
<protein>
    <submittedName>
        <fullName evidence="2">Uncharacterized protein</fullName>
    </submittedName>
</protein>